<dbReference type="PANTHER" id="PTHR12151">
    <property type="entry name" value="ELECTRON TRANSPORT PROTIN SCO1/SENC FAMILY MEMBER"/>
    <property type="match status" value="1"/>
</dbReference>
<keyword evidence="3" id="KW-1185">Reference proteome</keyword>
<dbReference type="EMBL" id="JAPIUZ010000005">
    <property type="protein sequence ID" value="MCX2564289.1"/>
    <property type="molecule type" value="Genomic_DNA"/>
</dbReference>
<sequence length="206" mass="22552">MTPKDKRVLTVTLTVLLAAGIATGAGTFLAMQHGVKLNNYGNEVGGSFRLMDASTGSMTDLMFRGRWIVVLFGATHCTQDACETALRNMSEALNKVDPYRRNASIIFVSLDPQRDNAPRLHQYTDDMGTRVVAGTASPEALAELAREYHAPVEKISDPEWGYTMKMSPSFVVMDPDAHYKGSIDATLDAGAMQARLEQIMHPDAKQ</sequence>
<protein>
    <submittedName>
        <fullName evidence="2">SCO family protein</fullName>
    </submittedName>
</protein>
<evidence type="ECO:0000256" key="1">
    <source>
        <dbReference type="ARBA" id="ARBA00010996"/>
    </source>
</evidence>
<dbReference type="InterPro" id="IPR003782">
    <property type="entry name" value="SCO1/SenC"/>
</dbReference>
<evidence type="ECO:0000313" key="2">
    <source>
        <dbReference type="EMBL" id="MCX2564289.1"/>
    </source>
</evidence>
<dbReference type="PANTHER" id="PTHR12151:SF25">
    <property type="entry name" value="LINALOOL DEHYDRATASE_ISOMERASE DOMAIN-CONTAINING PROTEIN"/>
    <property type="match status" value="1"/>
</dbReference>
<accession>A0ABT3QG75</accession>
<dbReference type="RefSeq" id="WP_173559739.1">
    <property type="nucleotide sequence ID" value="NZ_JAPIUZ010000005.1"/>
</dbReference>
<evidence type="ECO:0000313" key="3">
    <source>
        <dbReference type="Proteomes" id="UP001301152"/>
    </source>
</evidence>
<organism evidence="2 3">
    <name type="scientific">Acetobacter thailandicus</name>
    <dbReference type="NCBI Taxonomy" id="1502842"/>
    <lineage>
        <taxon>Bacteria</taxon>
        <taxon>Pseudomonadati</taxon>
        <taxon>Pseudomonadota</taxon>
        <taxon>Alphaproteobacteria</taxon>
        <taxon>Acetobacterales</taxon>
        <taxon>Acetobacteraceae</taxon>
        <taxon>Acetobacter</taxon>
    </lineage>
</organism>
<dbReference type="Proteomes" id="UP001301152">
    <property type="component" value="Unassembled WGS sequence"/>
</dbReference>
<gene>
    <name evidence="2" type="ORF">OQ497_09990</name>
</gene>
<dbReference type="Pfam" id="PF02630">
    <property type="entry name" value="SCO1-SenC"/>
    <property type="match status" value="1"/>
</dbReference>
<dbReference type="Gene3D" id="3.40.30.10">
    <property type="entry name" value="Glutaredoxin"/>
    <property type="match status" value="1"/>
</dbReference>
<comment type="caution">
    <text evidence="2">The sequence shown here is derived from an EMBL/GenBank/DDBJ whole genome shotgun (WGS) entry which is preliminary data.</text>
</comment>
<comment type="similarity">
    <text evidence="1">Belongs to the SCO1/2 family.</text>
</comment>
<proteinExistence type="inferred from homology"/>
<reference evidence="2 3" key="1">
    <citation type="submission" date="2022-11" db="EMBL/GenBank/DDBJ databases">
        <title>Genome sequencing of Acetobacter type strain.</title>
        <authorList>
            <person name="Heo J."/>
            <person name="Lee D."/>
            <person name="Han B.-H."/>
            <person name="Hong S.-B."/>
            <person name="Kwon S.-W."/>
        </authorList>
    </citation>
    <scope>NUCLEOTIDE SEQUENCE [LARGE SCALE GENOMIC DNA]</scope>
    <source>
        <strain evidence="2 3">KACC 21253</strain>
    </source>
</reference>
<dbReference type="SUPFAM" id="SSF52833">
    <property type="entry name" value="Thioredoxin-like"/>
    <property type="match status" value="1"/>
</dbReference>
<dbReference type="CDD" id="cd02968">
    <property type="entry name" value="SCO"/>
    <property type="match status" value="1"/>
</dbReference>
<name>A0ABT3QG75_9PROT</name>
<dbReference type="InterPro" id="IPR036249">
    <property type="entry name" value="Thioredoxin-like_sf"/>
</dbReference>